<dbReference type="InterPro" id="IPR018034">
    <property type="entry name" value="Kri1"/>
</dbReference>
<name>A0ABY8UAG5_TETOB</name>
<feature type="compositionally biased region" description="Acidic residues" evidence="2">
    <location>
        <begin position="76"/>
        <end position="100"/>
    </location>
</feature>
<feature type="region of interest" description="Disordered" evidence="2">
    <location>
        <begin position="651"/>
        <end position="769"/>
    </location>
</feature>
<dbReference type="PANTHER" id="PTHR14490">
    <property type="entry name" value="ZINC FINGER, ZZ TYPE"/>
    <property type="match status" value="1"/>
</dbReference>
<feature type="compositionally biased region" description="Basic and acidic residues" evidence="2">
    <location>
        <begin position="37"/>
        <end position="49"/>
    </location>
</feature>
<feature type="compositionally biased region" description="Low complexity" evidence="2">
    <location>
        <begin position="696"/>
        <end position="710"/>
    </location>
</feature>
<feature type="region of interest" description="Disordered" evidence="2">
    <location>
        <begin position="167"/>
        <end position="194"/>
    </location>
</feature>
<accession>A0ABY8UAG5</accession>
<feature type="compositionally biased region" description="Basic and acidic residues" evidence="2">
    <location>
        <begin position="682"/>
        <end position="692"/>
    </location>
</feature>
<feature type="domain" description="Kri1-like C-terminal" evidence="3">
    <location>
        <begin position="589"/>
        <end position="662"/>
    </location>
</feature>
<dbReference type="EMBL" id="CP126215">
    <property type="protein sequence ID" value="WIA17436.1"/>
    <property type="molecule type" value="Genomic_DNA"/>
</dbReference>
<feature type="region of interest" description="Disordered" evidence="2">
    <location>
        <begin position="361"/>
        <end position="401"/>
    </location>
</feature>
<feature type="compositionally biased region" description="Low complexity" evidence="2">
    <location>
        <begin position="668"/>
        <end position="677"/>
    </location>
</feature>
<feature type="compositionally biased region" description="Acidic residues" evidence="2">
    <location>
        <begin position="547"/>
        <end position="570"/>
    </location>
</feature>
<dbReference type="Pfam" id="PF12936">
    <property type="entry name" value="Kri1_C"/>
    <property type="match status" value="1"/>
</dbReference>
<feature type="region of interest" description="Disordered" evidence="2">
    <location>
        <begin position="486"/>
        <end position="588"/>
    </location>
</feature>
<evidence type="ECO:0000313" key="4">
    <source>
        <dbReference type="EMBL" id="WIA17436.1"/>
    </source>
</evidence>
<feature type="compositionally biased region" description="Low complexity" evidence="2">
    <location>
        <begin position="231"/>
        <end position="242"/>
    </location>
</feature>
<proteinExistence type="inferred from homology"/>
<evidence type="ECO:0000259" key="3">
    <source>
        <dbReference type="Pfam" id="PF12936"/>
    </source>
</evidence>
<feature type="region of interest" description="Disordered" evidence="2">
    <location>
        <begin position="782"/>
        <end position="877"/>
    </location>
</feature>
<feature type="compositionally biased region" description="Low complexity" evidence="2">
    <location>
        <begin position="59"/>
        <end position="75"/>
    </location>
</feature>
<keyword evidence="5" id="KW-1185">Reference proteome</keyword>
<dbReference type="Proteomes" id="UP001244341">
    <property type="component" value="Chromosome 8b"/>
</dbReference>
<gene>
    <name evidence="4" type="ORF">OEZ85_014286</name>
</gene>
<feature type="region of interest" description="Disordered" evidence="2">
    <location>
        <begin position="283"/>
        <end position="343"/>
    </location>
</feature>
<dbReference type="Pfam" id="PF05178">
    <property type="entry name" value="Kri1"/>
    <property type="match status" value="1"/>
</dbReference>
<dbReference type="InterPro" id="IPR024626">
    <property type="entry name" value="Kri1-like_C"/>
</dbReference>
<feature type="region of interest" description="Disordered" evidence="2">
    <location>
        <begin position="37"/>
        <end position="102"/>
    </location>
</feature>
<sequence length="877" mass="96772">MTKARLLDDDEEEQEFEPTIVVNEQFAKRFEHNKKREELHRLQEKHPELAARLARKAAAETARAARQAGGSAAAAYEDEDEDEESSSEDDDDEELLENDDTDKVLETLVRIKRKDPVIFQKDVVLFPEETAADADGEAAAAAGEHKKEKGSSKPLYLRTVLAKQALEGAAASSDDEDDNDNGIPKQPVSHSYAAEQQELKKAFLQAAEQALDGNEGEDAAAKDLVKKRRAAAAAGEGEAAAAGGAGKEQQVNELLDEYFGRDAELTEADAFLKAYLANKAWKSPADGDALGGASGSSRKRLRGIGDDDDGSSSSGSGSEDEGGGGVQGAGGVDEEEDEQFLEQVDRFEAAYNFRFEEPNSHRIQSFPRVIEDSVRRPDERRKRQRQAKAERQAAEREEREAELRRLKNLKKEEINDMLARIEKEAGIQPAAKPAAAAAGKAAKGSGSSSSSGKGGAKFAGLLDELLEGDFDPEEYDRRMAEAFDDDYYEGEEDAHELFGDAEEELAAEEDIEAVTDPSSAGAACSFAALRQKLKQQQRQQQQHGSDEDASDEDQQGDSSNDEEEEEEGDGEGTASKAEKAAQRAQQRSQLQRLLEDYYKLDYEDNIGGLACRFKYREVPAESFGLTDEDVLALSDRQLNQIAGLRLLAPYREDSKRLRPNYKALQSIKGEAAAAAAMRRQKREREKQKEWQKKQQPKQQQQGDEAQQQQQKPPPPPQQQQGQKKQMFGQQGQHQRSHHQQQQQQQHRHKQHHQQQQQKPLAEMTAEEKQAARLASYAKLTLKPSKQAQEQAEGLAGAAAAGGKGSKKRRAEQQQEGGEQQQQQKKKQKGPAVQPGRLAAAGVQLEAPLTKAQKKNLLRALKRKEKQQGQGKVPEADA</sequence>
<feature type="compositionally biased region" description="Basic and acidic residues" evidence="2">
    <location>
        <begin position="369"/>
        <end position="401"/>
    </location>
</feature>
<feature type="compositionally biased region" description="Low complexity" evidence="2">
    <location>
        <begin position="813"/>
        <end position="822"/>
    </location>
</feature>
<dbReference type="PANTHER" id="PTHR14490:SF5">
    <property type="entry name" value="PROTEIN KRI1 HOMOLOG"/>
    <property type="match status" value="1"/>
</dbReference>
<feature type="region of interest" description="Disordered" evidence="2">
    <location>
        <begin position="431"/>
        <end position="456"/>
    </location>
</feature>
<feature type="compositionally biased region" description="Low complexity" evidence="2">
    <location>
        <begin position="718"/>
        <end position="744"/>
    </location>
</feature>
<evidence type="ECO:0000256" key="2">
    <source>
        <dbReference type="SAM" id="MobiDB-lite"/>
    </source>
</evidence>
<feature type="compositionally biased region" description="Basic residues" evidence="2">
    <location>
        <begin position="851"/>
        <end position="864"/>
    </location>
</feature>
<evidence type="ECO:0000313" key="5">
    <source>
        <dbReference type="Proteomes" id="UP001244341"/>
    </source>
</evidence>
<feature type="compositionally biased region" description="Acidic residues" evidence="2">
    <location>
        <begin position="486"/>
        <end position="513"/>
    </location>
</feature>
<feature type="region of interest" description="Disordered" evidence="2">
    <location>
        <begin position="129"/>
        <end position="154"/>
    </location>
</feature>
<evidence type="ECO:0000256" key="1">
    <source>
        <dbReference type="ARBA" id="ARBA00007473"/>
    </source>
</evidence>
<organism evidence="4 5">
    <name type="scientific">Tetradesmus obliquus</name>
    <name type="common">Green alga</name>
    <name type="synonym">Acutodesmus obliquus</name>
    <dbReference type="NCBI Taxonomy" id="3088"/>
    <lineage>
        <taxon>Eukaryota</taxon>
        <taxon>Viridiplantae</taxon>
        <taxon>Chlorophyta</taxon>
        <taxon>core chlorophytes</taxon>
        <taxon>Chlorophyceae</taxon>
        <taxon>CS clade</taxon>
        <taxon>Sphaeropleales</taxon>
        <taxon>Scenedesmaceae</taxon>
        <taxon>Tetradesmus</taxon>
    </lineage>
</organism>
<feature type="compositionally biased region" description="Low complexity" evidence="2">
    <location>
        <begin position="431"/>
        <end position="451"/>
    </location>
</feature>
<feature type="region of interest" description="Disordered" evidence="2">
    <location>
        <begin position="225"/>
        <end position="249"/>
    </location>
</feature>
<protein>
    <recommendedName>
        <fullName evidence="3">Kri1-like C-terminal domain-containing protein</fullName>
    </recommendedName>
</protein>
<reference evidence="4 5" key="1">
    <citation type="submission" date="2023-05" db="EMBL/GenBank/DDBJ databases">
        <title>A 100% complete, gapless, phased diploid assembly of the Scenedesmus obliquus UTEX 3031 genome.</title>
        <authorList>
            <person name="Biondi T.C."/>
            <person name="Hanschen E.R."/>
            <person name="Kwon T."/>
            <person name="Eng W."/>
            <person name="Kruse C.P.S."/>
            <person name="Koehler S.I."/>
            <person name="Kunde Y."/>
            <person name="Gleasner C.D."/>
            <person name="You Mak K.T."/>
            <person name="Polle J."/>
            <person name="Hovde B.T."/>
            <person name="Starkenburg S.R."/>
        </authorList>
    </citation>
    <scope>NUCLEOTIDE SEQUENCE [LARGE SCALE GENOMIC DNA]</scope>
    <source>
        <strain evidence="4 5">DOE0152z</strain>
    </source>
</reference>
<feature type="compositionally biased region" description="Low complexity" evidence="2">
    <location>
        <begin position="786"/>
        <end position="800"/>
    </location>
</feature>
<comment type="similarity">
    <text evidence="1">Belongs to the KRI1 family.</text>
</comment>